<dbReference type="GO" id="GO:1990825">
    <property type="term" value="F:sequence-specific mRNA binding"/>
    <property type="evidence" value="ECO:0007669"/>
    <property type="project" value="TreeGrafter"/>
</dbReference>
<comment type="subcellular location">
    <subcellularLocation>
        <location evidence="2">Cytoplasm</location>
        <location evidence="2">Cytoplasmic ribonucleoprotein granule</location>
    </subcellularLocation>
    <subcellularLocation>
        <location evidence="1">Nucleus</location>
    </subcellularLocation>
</comment>
<comment type="similarity">
    <text evidence="3">Belongs to the SHFL family.</text>
</comment>
<keyword evidence="6" id="KW-0539">Nucleus</keyword>
<dbReference type="PANTHER" id="PTHR16135">
    <property type="entry name" value="REPRESSOR OF YIELD OF DENV PROTEIN"/>
    <property type="match status" value="1"/>
</dbReference>
<protein>
    <submittedName>
        <fullName evidence="7">Uncharacterized protein</fullName>
    </submittedName>
</protein>
<evidence type="ECO:0000256" key="4">
    <source>
        <dbReference type="ARBA" id="ARBA00022490"/>
    </source>
</evidence>
<organism evidence="7 8">
    <name type="scientific">Mytilus coruscus</name>
    <name type="common">Sea mussel</name>
    <dbReference type="NCBI Taxonomy" id="42192"/>
    <lineage>
        <taxon>Eukaryota</taxon>
        <taxon>Metazoa</taxon>
        <taxon>Spiralia</taxon>
        <taxon>Lophotrochozoa</taxon>
        <taxon>Mollusca</taxon>
        <taxon>Bivalvia</taxon>
        <taxon>Autobranchia</taxon>
        <taxon>Pteriomorphia</taxon>
        <taxon>Mytilida</taxon>
        <taxon>Mytiloidea</taxon>
        <taxon>Mytilidae</taxon>
        <taxon>Mytilinae</taxon>
        <taxon>Mytilus</taxon>
    </lineage>
</organism>
<dbReference type="Pfam" id="PF15135">
    <property type="entry name" value="UPF0515"/>
    <property type="match status" value="1"/>
</dbReference>
<gene>
    <name evidence="7" type="ORF">MCOR_17299</name>
</gene>
<dbReference type="GO" id="GO:0045087">
    <property type="term" value="P:innate immune response"/>
    <property type="evidence" value="ECO:0007669"/>
    <property type="project" value="TreeGrafter"/>
</dbReference>
<name>A0A6J8BDU4_MYTCO</name>
<dbReference type="OrthoDB" id="9423182at2759"/>
<dbReference type="GO" id="GO:0036464">
    <property type="term" value="C:cytoplasmic ribonucleoprotein granule"/>
    <property type="evidence" value="ECO:0007669"/>
    <property type="project" value="UniProtKB-SubCell"/>
</dbReference>
<evidence type="ECO:0000313" key="7">
    <source>
        <dbReference type="EMBL" id="CAC5381430.1"/>
    </source>
</evidence>
<dbReference type="GO" id="GO:0075523">
    <property type="term" value="P:viral translational frameshifting"/>
    <property type="evidence" value="ECO:0007669"/>
    <property type="project" value="TreeGrafter"/>
</dbReference>
<dbReference type="GO" id="GO:0005634">
    <property type="term" value="C:nucleus"/>
    <property type="evidence" value="ECO:0007669"/>
    <property type="project" value="UniProtKB-SubCell"/>
</dbReference>
<dbReference type="AlphaFoldDB" id="A0A6J8BDU4"/>
<reference evidence="7 8" key="1">
    <citation type="submission" date="2020-06" db="EMBL/GenBank/DDBJ databases">
        <authorList>
            <person name="Li R."/>
            <person name="Bekaert M."/>
        </authorList>
    </citation>
    <scope>NUCLEOTIDE SEQUENCE [LARGE SCALE GENOMIC DNA]</scope>
    <source>
        <strain evidence="8">wild</strain>
    </source>
</reference>
<evidence type="ECO:0000313" key="8">
    <source>
        <dbReference type="Proteomes" id="UP000507470"/>
    </source>
</evidence>
<keyword evidence="8" id="KW-1185">Reference proteome</keyword>
<dbReference type="Proteomes" id="UP000507470">
    <property type="component" value="Unassembled WGS sequence"/>
</dbReference>
<sequence length="247" mass="28448">MEDNEHEIKRLQELFKGRFTFEEAKSLINLFHGDCLAAANFVIDEEPQRVRDVIGTENETWQVIANDHNVNDLLRQGIFEKQERQFACGPCDNVWWRKVPSRKLVSRCVRCRIRYESVPKQHEWGRAKYQCQNCGNVFTGFGQMGVASSFCYRCGTAYSPFAILPGRRFEGRRSRNVHSCLCHNCFNRADGPIVEATCVHPRSLHRRVVYASQQHYSTGSTVDTFLTQDDLASQASDFEPMLSNIDE</sequence>
<keyword evidence="5" id="KW-0694">RNA-binding</keyword>
<dbReference type="InterPro" id="IPR026795">
    <property type="entry name" value="SHFL"/>
</dbReference>
<evidence type="ECO:0000256" key="2">
    <source>
        <dbReference type="ARBA" id="ARBA00004331"/>
    </source>
</evidence>
<proteinExistence type="inferred from homology"/>
<dbReference type="EMBL" id="CACVKT020003062">
    <property type="protein sequence ID" value="CAC5381430.1"/>
    <property type="molecule type" value="Genomic_DNA"/>
</dbReference>
<accession>A0A6J8BDU4</accession>
<keyword evidence="4" id="KW-0963">Cytoplasm</keyword>
<dbReference type="GO" id="GO:0043022">
    <property type="term" value="F:ribosome binding"/>
    <property type="evidence" value="ECO:0007669"/>
    <property type="project" value="TreeGrafter"/>
</dbReference>
<evidence type="ECO:0000256" key="3">
    <source>
        <dbReference type="ARBA" id="ARBA00005469"/>
    </source>
</evidence>
<evidence type="ECO:0000256" key="5">
    <source>
        <dbReference type="ARBA" id="ARBA00022884"/>
    </source>
</evidence>
<evidence type="ECO:0000256" key="1">
    <source>
        <dbReference type="ARBA" id="ARBA00004123"/>
    </source>
</evidence>
<evidence type="ECO:0000256" key="6">
    <source>
        <dbReference type="ARBA" id="ARBA00023242"/>
    </source>
</evidence>
<dbReference type="PANTHER" id="PTHR16135:SF2">
    <property type="entry name" value="SHIFTLESS ANTIVIRAL INHIBITOR OF RIBOSOMAL FRAMESHIFTING PROTEIN"/>
    <property type="match status" value="1"/>
</dbReference>